<keyword evidence="1" id="KW-0472">Membrane</keyword>
<gene>
    <name evidence="2" type="ORF">E4O92_09590</name>
</gene>
<evidence type="ECO:0000313" key="3">
    <source>
        <dbReference type="Proteomes" id="UP000297258"/>
    </source>
</evidence>
<protein>
    <submittedName>
        <fullName evidence="2">Uncharacterized protein</fullName>
    </submittedName>
</protein>
<organism evidence="2 3">
    <name type="scientific">Massilia horti</name>
    <dbReference type="NCBI Taxonomy" id="2562153"/>
    <lineage>
        <taxon>Bacteria</taxon>
        <taxon>Pseudomonadati</taxon>
        <taxon>Pseudomonadota</taxon>
        <taxon>Betaproteobacteria</taxon>
        <taxon>Burkholderiales</taxon>
        <taxon>Oxalobacteraceae</taxon>
        <taxon>Telluria group</taxon>
        <taxon>Massilia</taxon>
    </lineage>
</organism>
<dbReference type="Proteomes" id="UP000297258">
    <property type="component" value="Unassembled WGS sequence"/>
</dbReference>
<evidence type="ECO:0000256" key="1">
    <source>
        <dbReference type="SAM" id="Phobius"/>
    </source>
</evidence>
<keyword evidence="3" id="KW-1185">Reference proteome</keyword>
<evidence type="ECO:0000313" key="2">
    <source>
        <dbReference type="EMBL" id="TFW32481.1"/>
    </source>
</evidence>
<keyword evidence="1" id="KW-0812">Transmembrane</keyword>
<reference evidence="2 3" key="1">
    <citation type="submission" date="2019-03" db="EMBL/GenBank/DDBJ databases">
        <title>Draft genome of Massilia hortus sp. nov., a novel bacterial species of the Oxalobacteraceae family.</title>
        <authorList>
            <person name="Peta V."/>
            <person name="Raths R."/>
            <person name="Bucking H."/>
        </authorList>
    </citation>
    <scope>NUCLEOTIDE SEQUENCE [LARGE SCALE GENOMIC DNA]</scope>
    <source>
        <strain evidence="2 3">ONC3</strain>
    </source>
</reference>
<dbReference type="EMBL" id="SPUM01000057">
    <property type="protein sequence ID" value="TFW32481.1"/>
    <property type="molecule type" value="Genomic_DNA"/>
</dbReference>
<proteinExistence type="predicted"/>
<comment type="caution">
    <text evidence="2">The sequence shown here is derived from an EMBL/GenBank/DDBJ whole genome shotgun (WGS) entry which is preliminary data.</text>
</comment>
<accession>A0A4Y9T0D4</accession>
<feature type="transmembrane region" description="Helical" evidence="1">
    <location>
        <begin position="12"/>
        <end position="32"/>
    </location>
</feature>
<dbReference type="AlphaFoldDB" id="A0A4Y9T0D4"/>
<feature type="transmembrane region" description="Helical" evidence="1">
    <location>
        <begin position="38"/>
        <end position="58"/>
    </location>
</feature>
<sequence length="66" mass="7248">MHVLRGLGRAARTIAALPWPALLVAALLFALVLTVVPLALFIFIVFMAVKLAVAAIVVDRRRNRRD</sequence>
<keyword evidence="1" id="KW-1133">Transmembrane helix</keyword>
<name>A0A4Y9T0D4_9BURK</name>